<keyword evidence="4 9" id="KW-0645">Protease</keyword>
<dbReference type="PANTHER" id="PTHR28570">
    <property type="entry name" value="ASPARTYL AMINOPEPTIDASE"/>
    <property type="match status" value="1"/>
</dbReference>
<evidence type="ECO:0000256" key="10">
    <source>
        <dbReference type="RuleBase" id="RU004387"/>
    </source>
</evidence>
<keyword evidence="8 9" id="KW-0482">Metalloprotease</keyword>
<evidence type="ECO:0000313" key="11">
    <source>
        <dbReference type="EMBL" id="MCP1109370.1"/>
    </source>
</evidence>
<evidence type="ECO:0000256" key="8">
    <source>
        <dbReference type="ARBA" id="ARBA00023049"/>
    </source>
</evidence>
<comment type="similarity">
    <text evidence="2 9">Belongs to the peptidase M18 family.</text>
</comment>
<evidence type="ECO:0000256" key="4">
    <source>
        <dbReference type="ARBA" id="ARBA00022670"/>
    </source>
</evidence>
<evidence type="ECO:0000256" key="6">
    <source>
        <dbReference type="ARBA" id="ARBA00022801"/>
    </source>
</evidence>
<proteinExistence type="inferred from homology"/>
<dbReference type="NCBIfam" id="NF002759">
    <property type="entry name" value="PRK02813.1"/>
    <property type="match status" value="1"/>
</dbReference>
<dbReference type="InterPro" id="IPR001948">
    <property type="entry name" value="Peptidase_M18"/>
</dbReference>
<dbReference type="PRINTS" id="PR00932">
    <property type="entry name" value="AMINO1PTASE"/>
</dbReference>
<dbReference type="InterPro" id="IPR023358">
    <property type="entry name" value="Peptidase_M18_dom2"/>
</dbReference>
<comment type="caution">
    <text evidence="11">The sequence shown here is derived from an EMBL/GenBank/DDBJ whole genome shotgun (WGS) entry which is preliminary data.</text>
</comment>
<name>A0ABT1EF88_9FIRM</name>
<evidence type="ECO:0000313" key="12">
    <source>
        <dbReference type="Proteomes" id="UP001523565"/>
    </source>
</evidence>
<organism evidence="11 12">
    <name type="scientific">Ohessyouella blattaphilus</name>
    <dbReference type="NCBI Taxonomy" id="2949333"/>
    <lineage>
        <taxon>Bacteria</taxon>
        <taxon>Bacillati</taxon>
        <taxon>Bacillota</taxon>
        <taxon>Clostridia</taxon>
        <taxon>Lachnospirales</taxon>
        <taxon>Lachnospiraceae</taxon>
        <taxon>Ohessyouella</taxon>
    </lineage>
</organism>
<keyword evidence="5 9" id="KW-0479">Metal-binding</keyword>
<evidence type="ECO:0000256" key="5">
    <source>
        <dbReference type="ARBA" id="ARBA00022723"/>
    </source>
</evidence>
<dbReference type="PANTHER" id="PTHR28570:SF3">
    <property type="entry name" value="ASPARTYL AMINOPEPTIDASE"/>
    <property type="match status" value="1"/>
</dbReference>
<evidence type="ECO:0000256" key="7">
    <source>
        <dbReference type="ARBA" id="ARBA00022833"/>
    </source>
</evidence>
<keyword evidence="6 9" id="KW-0378">Hydrolase</keyword>
<dbReference type="RefSeq" id="WP_262068279.1">
    <property type="nucleotide sequence ID" value="NZ_JAMXOC010000003.1"/>
</dbReference>
<comment type="cofactor">
    <cofactor evidence="1 10">
        <name>Zn(2+)</name>
        <dbReference type="ChEBI" id="CHEBI:29105"/>
    </cofactor>
</comment>
<evidence type="ECO:0000256" key="9">
    <source>
        <dbReference type="RuleBase" id="RU004386"/>
    </source>
</evidence>
<reference evidence="11 12" key="1">
    <citation type="journal article" date="2022" name="Genome Biol. Evol.">
        <title>Host diet, physiology and behaviors set the stage for Lachnospiraceae cladogenesis.</title>
        <authorList>
            <person name="Vera-Ponce De Leon A."/>
            <person name="Schneider M."/>
            <person name="Jahnes B.C."/>
            <person name="Sadowski V."/>
            <person name="Camuy-Velez L.A."/>
            <person name="Duan J."/>
            <person name="Sabree Z.L."/>
        </authorList>
    </citation>
    <scope>NUCLEOTIDE SEQUENCE [LARGE SCALE GENOMIC DNA]</scope>
    <source>
        <strain evidence="11 12">PAL227</strain>
    </source>
</reference>
<dbReference type="EC" id="3.4.11.-" evidence="10"/>
<dbReference type="Gene3D" id="3.40.630.10">
    <property type="entry name" value="Zn peptidases"/>
    <property type="match status" value="1"/>
</dbReference>
<sequence length="435" mass="48035">MSKKLEELLTFLRKSPTAFHGIHNIEEKLLAAGYQKFTETKVWELKPGDKGFVTRNDSSIIAFKIPQKAFPGFQIVASHSDSPAFKIKEIPEITVEDKYTKLNVEAYGGMLLAPWFDRPLSVAGRVLYRDGNKVRTALVDAAEDLLLIPNLAIHMNRGVNDGYAYNVQKDMLPLIGDGSAKGELMKRVAIAAGVEEKDIIGKDLFLYLRQDGSNWGTNKEYFSAPRIDNLECAFLTLEAFLGAKESGNAAVYCVFDNEEVGSQTKQGAASTFLKETLMRICLELGENREDYFRKIAGSFMVSADNAHAVHPNNTEKTDAVNKVFMNEGIVFKHSANQKYTTDAVSGGILKTIFNTAKVPYQEFVNRSDVLGGSTLGSIANTQVSLNTVDIGLAQLAMHSPYETAGAKDLEYMIKGITEFYQSQILVMGSSEFEIV</sequence>
<evidence type="ECO:0000256" key="2">
    <source>
        <dbReference type="ARBA" id="ARBA00008290"/>
    </source>
</evidence>
<evidence type="ECO:0000256" key="3">
    <source>
        <dbReference type="ARBA" id="ARBA00022438"/>
    </source>
</evidence>
<protein>
    <recommendedName>
        <fullName evidence="10">M18 family aminopeptidase</fullName>
        <ecNumber evidence="10">3.4.11.-</ecNumber>
    </recommendedName>
</protein>
<dbReference type="Pfam" id="PF02127">
    <property type="entry name" value="Peptidase_M18"/>
    <property type="match status" value="1"/>
</dbReference>
<evidence type="ECO:0000256" key="1">
    <source>
        <dbReference type="ARBA" id="ARBA00001947"/>
    </source>
</evidence>
<dbReference type="SUPFAM" id="SSF53187">
    <property type="entry name" value="Zn-dependent exopeptidases"/>
    <property type="match status" value="1"/>
</dbReference>
<keyword evidence="3 9" id="KW-0031">Aminopeptidase</keyword>
<dbReference type="GO" id="GO:0004177">
    <property type="term" value="F:aminopeptidase activity"/>
    <property type="evidence" value="ECO:0007669"/>
    <property type="project" value="UniProtKB-KW"/>
</dbReference>
<dbReference type="CDD" id="cd05658">
    <property type="entry name" value="M18_DAP"/>
    <property type="match status" value="1"/>
</dbReference>
<dbReference type="SUPFAM" id="SSF101821">
    <property type="entry name" value="Aminopeptidase/glucanase lid domain"/>
    <property type="match status" value="1"/>
</dbReference>
<keyword evidence="12" id="KW-1185">Reference proteome</keyword>
<dbReference type="Proteomes" id="UP001523565">
    <property type="component" value="Unassembled WGS sequence"/>
</dbReference>
<accession>A0ABT1EF88</accession>
<dbReference type="Gene3D" id="2.30.250.10">
    <property type="entry name" value="Aminopeptidase i, Domain 2"/>
    <property type="match status" value="1"/>
</dbReference>
<keyword evidence="7 9" id="KW-0862">Zinc</keyword>
<gene>
    <name evidence="11" type="ORF">NK118_03790</name>
</gene>
<dbReference type="EMBL" id="JAMZFV010000003">
    <property type="protein sequence ID" value="MCP1109370.1"/>
    <property type="molecule type" value="Genomic_DNA"/>
</dbReference>